<feature type="transmembrane region" description="Helical" evidence="6">
    <location>
        <begin position="48"/>
        <end position="65"/>
    </location>
</feature>
<feature type="transmembrane region" description="Helical" evidence="6">
    <location>
        <begin position="402"/>
        <end position="421"/>
    </location>
</feature>
<feature type="transmembrane region" description="Helical" evidence="6">
    <location>
        <begin position="259"/>
        <end position="286"/>
    </location>
</feature>
<sequence>MSSEVEAIAPHGASPKDGGQHFLEAIGPAYARNTQYCKAILLSSIPQGLIMALVALGFFNCYLVIAQHTRLNQDLPWADSNFSGTSSSPNTNSPANALSLGLGASVGPEAALGAVGCTLGSLVVGRRWRLGSIRANSVIINHQDDDHDDDHWLAKVLPDFSQESKMCAMDGMSAAFGALFPSQFLAGLMIHELGSGVWTEGDVQGLWTKHFIETVVRSGIASSTAYIVFTAIQNETLLEQIPLPFAAYNLLPEIITVDMFYSILLGFFAGLLGLVGFVFMAIFGAIGAKVHDTFDALGNKVGLQENTLGMLMTPTIGGAMLGLLCVAVPLCIGDGADQLGPMIYLAEELGVGAIVAAGAVKLACVSISLGFGFVGGPIFPFLYAGACLGIVCHMVIDDVPSILAISCCIVAVPCAFIPAILSMTTLASVILALGGAATSPVFLACMTSYSTVCGMGIVQDLIAAATPPPSAVKDENEEPATDANSAVKDEEGAPKGGGGQVQKGPGGSSWL</sequence>
<dbReference type="GO" id="GO:0016020">
    <property type="term" value="C:membrane"/>
    <property type="evidence" value="ECO:0007669"/>
    <property type="project" value="UniProtKB-SubCell"/>
</dbReference>
<evidence type="ECO:0000256" key="2">
    <source>
        <dbReference type="ARBA" id="ARBA00022692"/>
    </source>
</evidence>
<feature type="transmembrane region" description="Helical" evidence="6">
    <location>
        <begin position="428"/>
        <end position="449"/>
    </location>
</feature>
<evidence type="ECO:0000256" key="3">
    <source>
        <dbReference type="ARBA" id="ARBA00022989"/>
    </source>
</evidence>
<evidence type="ECO:0000313" key="8">
    <source>
        <dbReference type="Proteomes" id="UP001153069"/>
    </source>
</evidence>
<keyword evidence="4 6" id="KW-0472">Membrane</keyword>
<keyword evidence="2 6" id="KW-0812">Transmembrane</keyword>
<dbReference type="GO" id="GO:0015108">
    <property type="term" value="F:chloride transmembrane transporter activity"/>
    <property type="evidence" value="ECO:0007669"/>
    <property type="project" value="InterPro"/>
</dbReference>
<evidence type="ECO:0000256" key="5">
    <source>
        <dbReference type="SAM" id="MobiDB-lite"/>
    </source>
</evidence>
<dbReference type="InterPro" id="IPR014743">
    <property type="entry name" value="Cl-channel_core"/>
</dbReference>
<dbReference type="Gene3D" id="1.10.3080.10">
    <property type="entry name" value="Clc chloride channel"/>
    <property type="match status" value="1"/>
</dbReference>
<dbReference type="AlphaFoldDB" id="A0A9N8DWB6"/>
<comment type="subcellular location">
    <subcellularLocation>
        <location evidence="1">Membrane</location>
        <topology evidence="1">Multi-pass membrane protein</topology>
    </subcellularLocation>
</comment>
<dbReference type="InterPro" id="IPR001807">
    <property type="entry name" value="ClC"/>
</dbReference>
<reference evidence="7" key="1">
    <citation type="submission" date="2020-06" db="EMBL/GenBank/DDBJ databases">
        <authorList>
            <consortium name="Plant Systems Biology data submission"/>
        </authorList>
    </citation>
    <scope>NUCLEOTIDE SEQUENCE</scope>
    <source>
        <strain evidence="7">D6</strain>
    </source>
</reference>
<dbReference type="SUPFAM" id="SSF81340">
    <property type="entry name" value="Clc chloride channel"/>
    <property type="match status" value="1"/>
</dbReference>
<evidence type="ECO:0000256" key="6">
    <source>
        <dbReference type="SAM" id="Phobius"/>
    </source>
</evidence>
<feature type="compositionally biased region" description="Gly residues" evidence="5">
    <location>
        <begin position="494"/>
        <end position="511"/>
    </location>
</feature>
<feature type="transmembrane region" description="Helical" evidence="6">
    <location>
        <begin position="378"/>
        <end position="396"/>
    </location>
</feature>
<feature type="transmembrane region" description="Helical" evidence="6">
    <location>
        <begin position="307"/>
        <end position="330"/>
    </location>
</feature>
<dbReference type="PANTHER" id="PTHR43427">
    <property type="entry name" value="CHLORIDE CHANNEL PROTEIN CLC-E"/>
    <property type="match status" value="1"/>
</dbReference>
<keyword evidence="3 6" id="KW-1133">Transmembrane helix</keyword>
<keyword evidence="8" id="KW-1185">Reference proteome</keyword>
<dbReference type="Pfam" id="PF00654">
    <property type="entry name" value="Voltage_CLC"/>
    <property type="match status" value="1"/>
</dbReference>
<dbReference type="InterPro" id="IPR050368">
    <property type="entry name" value="ClC-type_chloride_channel"/>
</dbReference>
<feature type="region of interest" description="Disordered" evidence="5">
    <location>
        <begin position="468"/>
        <end position="511"/>
    </location>
</feature>
<comment type="caution">
    <text evidence="7">The sequence shown here is derived from an EMBL/GenBank/DDBJ whole genome shotgun (WGS) entry which is preliminary data.</text>
</comment>
<dbReference type="Proteomes" id="UP001153069">
    <property type="component" value="Unassembled WGS sequence"/>
</dbReference>
<accession>A0A9N8DWB6</accession>
<gene>
    <name evidence="7" type="ORF">SEMRO_425_G140100.1</name>
</gene>
<evidence type="ECO:0000256" key="1">
    <source>
        <dbReference type="ARBA" id="ARBA00004141"/>
    </source>
</evidence>
<proteinExistence type="predicted"/>
<evidence type="ECO:0000313" key="7">
    <source>
        <dbReference type="EMBL" id="CAB9510182.1"/>
    </source>
</evidence>
<dbReference type="OrthoDB" id="514608at2759"/>
<protein>
    <submittedName>
        <fullName evidence="7">Transport protein YfeO</fullName>
    </submittedName>
</protein>
<name>A0A9N8DWB6_9STRA</name>
<evidence type="ECO:0000256" key="4">
    <source>
        <dbReference type="ARBA" id="ARBA00023136"/>
    </source>
</evidence>
<dbReference type="EMBL" id="CAICTM010000424">
    <property type="protein sequence ID" value="CAB9510182.1"/>
    <property type="molecule type" value="Genomic_DNA"/>
</dbReference>
<organism evidence="7 8">
    <name type="scientific">Seminavis robusta</name>
    <dbReference type="NCBI Taxonomy" id="568900"/>
    <lineage>
        <taxon>Eukaryota</taxon>
        <taxon>Sar</taxon>
        <taxon>Stramenopiles</taxon>
        <taxon>Ochrophyta</taxon>
        <taxon>Bacillariophyta</taxon>
        <taxon>Bacillariophyceae</taxon>
        <taxon>Bacillariophycidae</taxon>
        <taxon>Naviculales</taxon>
        <taxon>Naviculaceae</taxon>
        <taxon>Seminavis</taxon>
    </lineage>
</organism>